<dbReference type="EMBL" id="HACG01013279">
    <property type="protein sequence ID" value="CEK60144.1"/>
    <property type="molecule type" value="Transcribed_RNA"/>
</dbReference>
<sequence length="121" mass="13298">AGKDTESDDSEIPLSQVREQGMTRGSSRRQTRSGTYSRKQANNSNKKSAIDDDGEEGNNGKRGKKKKPDSSSEALTEEEATPAKKGRNQTQPSSVVKPKIINKKGRECCKEVMCRKTCFSS</sequence>
<feature type="non-terminal residue" evidence="2">
    <location>
        <position position="1"/>
    </location>
</feature>
<proteinExistence type="predicted"/>
<feature type="non-terminal residue" evidence="2">
    <location>
        <position position="121"/>
    </location>
</feature>
<reference evidence="2" key="1">
    <citation type="submission" date="2014-12" db="EMBL/GenBank/DDBJ databases">
        <title>Insight into the proteome of Arion vulgaris.</title>
        <authorList>
            <person name="Aradska J."/>
            <person name="Bulat T."/>
            <person name="Smidak R."/>
            <person name="Sarate P."/>
            <person name="Gangsoo J."/>
            <person name="Sialana F."/>
            <person name="Bilban M."/>
            <person name="Lubec G."/>
        </authorList>
    </citation>
    <scope>NUCLEOTIDE SEQUENCE</scope>
    <source>
        <tissue evidence="2">Skin</tissue>
    </source>
</reference>
<dbReference type="AlphaFoldDB" id="A0A0B6YV00"/>
<name>A0A0B6YV00_9EUPU</name>
<protein>
    <submittedName>
        <fullName evidence="2">Uncharacterized protein</fullName>
    </submittedName>
</protein>
<gene>
    <name evidence="2" type="primary">ORF38537</name>
</gene>
<accession>A0A0B6YV00</accession>
<feature type="compositionally biased region" description="Acidic residues" evidence="1">
    <location>
        <begin position="1"/>
        <end position="11"/>
    </location>
</feature>
<evidence type="ECO:0000256" key="1">
    <source>
        <dbReference type="SAM" id="MobiDB-lite"/>
    </source>
</evidence>
<feature type="region of interest" description="Disordered" evidence="1">
    <location>
        <begin position="1"/>
        <end position="102"/>
    </location>
</feature>
<evidence type="ECO:0000313" key="2">
    <source>
        <dbReference type="EMBL" id="CEK60144.1"/>
    </source>
</evidence>
<organism evidence="2">
    <name type="scientific">Arion vulgaris</name>
    <dbReference type="NCBI Taxonomy" id="1028688"/>
    <lineage>
        <taxon>Eukaryota</taxon>
        <taxon>Metazoa</taxon>
        <taxon>Spiralia</taxon>
        <taxon>Lophotrochozoa</taxon>
        <taxon>Mollusca</taxon>
        <taxon>Gastropoda</taxon>
        <taxon>Heterobranchia</taxon>
        <taxon>Euthyneura</taxon>
        <taxon>Panpulmonata</taxon>
        <taxon>Eupulmonata</taxon>
        <taxon>Stylommatophora</taxon>
        <taxon>Helicina</taxon>
        <taxon>Arionoidea</taxon>
        <taxon>Arionidae</taxon>
        <taxon>Arion</taxon>
    </lineage>
</organism>